<name>A0ABQ2LBS3_9PROT</name>
<keyword evidence="2" id="KW-1185">Reference proteome</keyword>
<evidence type="ECO:0000313" key="2">
    <source>
        <dbReference type="Proteomes" id="UP000602381"/>
    </source>
</evidence>
<accession>A0ABQ2LBS3</accession>
<sequence>MTLEGLVLQQKGVALQHRLDLGGKFGHGDAVLSPPILGKIALLTQSRLAPSPSGRYTKVQPFLMCPSRPLSSSMKPLAFLAMVSFLIVAA</sequence>
<gene>
    <name evidence="1" type="ORF">GCM10007972_11110</name>
</gene>
<dbReference type="EMBL" id="BMOV01000003">
    <property type="protein sequence ID" value="GGO09517.1"/>
    <property type="molecule type" value="Genomic_DNA"/>
</dbReference>
<organism evidence="1 2">
    <name type="scientific">Iodidimonas muriae</name>
    <dbReference type="NCBI Taxonomy" id="261467"/>
    <lineage>
        <taxon>Bacteria</taxon>
        <taxon>Pseudomonadati</taxon>
        <taxon>Pseudomonadota</taxon>
        <taxon>Alphaproteobacteria</taxon>
        <taxon>Iodidimonadales</taxon>
        <taxon>Iodidimonadaceae</taxon>
        <taxon>Iodidimonas</taxon>
    </lineage>
</organism>
<dbReference type="Proteomes" id="UP000602381">
    <property type="component" value="Unassembled WGS sequence"/>
</dbReference>
<proteinExistence type="predicted"/>
<comment type="caution">
    <text evidence="1">The sequence shown here is derived from an EMBL/GenBank/DDBJ whole genome shotgun (WGS) entry which is preliminary data.</text>
</comment>
<reference evidence="2" key="1">
    <citation type="journal article" date="2019" name="Int. J. Syst. Evol. Microbiol.">
        <title>The Global Catalogue of Microorganisms (GCM) 10K type strain sequencing project: providing services to taxonomists for standard genome sequencing and annotation.</title>
        <authorList>
            <consortium name="The Broad Institute Genomics Platform"/>
            <consortium name="The Broad Institute Genome Sequencing Center for Infectious Disease"/>
            <person name="Wu L."/>
            <person name="Ma J."/>
        </authorList>
    </citation>
    <scope>NUCLEOTIDE SEQUENCE [LARGE SCALE GENOMIC DNA]</scope>
    <source>
        <strain evidence="2">JCM 17843</strain>
    </source>
</reference>
<evidence type="ECO:0000313" key="1">
    <source>
        <dbReference type="EMBL" id="GGO09517.1"/>
    </source>
</evidence>
<protein>
    <submittedName>
        <fullName evidence="1">Uncharacterized protein</fullName>
    </submittedName>
</protein>